<keyword evidence="8 9" id="KW-0472">Membrane</keyword>
<feature type="transmembrane region" description="Helical" evidence="9">
    <location>
        <begin position="51"/>
        <end position="72"/>
    </location>
</feature>
<evidence type="ECO:0000313" key="12">
    <source>
        <dbReference type="EMBL" id="GEC62560.1"/>
    </source>
</evidence>
<feature type="transmembrane region" description="Helical" evidence="9">
    <location>
        <begin position="248"/>
        <end position="272"/>
    </location>
</feature>
<keyword evidence="3 9" id="KW-0813">Transport</keyword>
<dbReference type="Gene3D" id="1.10.3720.10">
    <property type="entry name" value="MetI-like"/>
    <property type="match status" value="1"/>
</dbReference>
<evidence type="ECO:0000256" key="3">
    <source>
        <dbReference type="ARBA" id="ARBA00022448"/>
    </source>
</evidence>
<comment type="similarity">
    <text evidence="2 10">Belongs to the binding-protein-dependent transport system permease family. CysTW subfamily.</text>
</comment>
<dbReference type="CDD" id="cd06261">
    <property type="entry name" value="TM_PBP2"/>
    <property type="match status" value="1"/>
</dbReference>
<dbReference type="EMBL" id="BJNN01000032">
    <property type="protein sequence ID" value="GEC62560.1"/>
    <property type="molecule type" value="Genomic_DNA"/>
</dbReference>
<keyword evidence="10" id="KW-0997">Cell inner membrane</keyword>
<evidence type="ECO:0000313" key="13">
    <source>
        <dbReference type="Proteomes" id="UP000319478"/>
    </source>
</evidence>
<evidence type="ECO:0000256" key="2">
    <source>
        <dbReference type="ARBA" id="ARBA00007069"/>
    </source>
</evidence>
<evidence type="ECO:0000256" key="4">
    <source>
        <dbReference type="ARBA" id="ARBA00022475"/>
    </source>
</evidence>
<evidence type="ECO:0000256" key="10">
    <source>
        <dbReference type="RuleBase" id="RU363054"/>
    </source>
</evidence>
<dbReference type="PANTHER" id="PTHR30425">
    <property type="entry name" value="PHOSPHATE TRANSPORT SYSTEM PERMEASE PROTEIN PST"/>
    <property type="match status" value="1"/>
</dbReference>
<dbReference type="Pfam" id="PF00528">
    <property type="entry name" value="BPD_transp_1"/>
    <property type="match status" value="1"/>
</dbReference>
<reference evidence="12 13" key="1">
    <citation type="submission" date="2019-06" db="EMBL/GenBank/DDBJ databases">
        <title>Whole genome shotgun sequence of Komagataeibacter hansenii NBRC 14820.</title>
        <authorList>
            <person name="Hosoyama A."/>
            <person name="Uohara A."/>
            <person name="Ohji S."/>
            <person name="Ichikawa N."/>
        </authorList>
    </citation>
    <scope>NUCLEOTIDE SEQUENCE [LARGE SCALE GENOMIC DNA]</scope>
    <source>
        <strain evidence="12 13">NBRC 14820</strain>
    </source>
</reference>
<proteinExistence type="inferred from homology"/>
<feature type="domain" description="ABC transmembrane type-1" evidence="11">
    <location>
        <begin position="98"/>
        <end position="328"/>
    </location>
</feature>
<keyword evidence="5 10" id="KW-0592">Phosphate transport</keyword>
<comment type="caution">
    <text evidence="12">The sequence shown here is derived from an EMBL/GenBank/DDBJ whole genome shotgun (WGS) entry which is preliminary data.</text>
</comment>
<dbReference type="PROSITE" id="PS50928">
    <property type="entry name" value="ABC_TM1"/>
    <property type="match status" value="1"/>
</dbReference>
<dbReference type="InterPro" id="IPR051124">
    <property type="entry name" value="Phosphate_Transport_Permease"/>
</dbReference>
<name>A0ABQ0SBK5_NOVHA</name>
<evidence type="ECO:0000256" key="7">
    <source>
        <dbReference type="ARBA" id="ARBA00022989"/>
    </source>
</evidence>
<keyword evidence="7 9" id="KW-1133">Transmembrane helix</keyword>
<dbReference type="InterPro" id="IPR011864">
    <property type="entry name" value="Phosphate_PstC"/>
</dbReference>
<evidence type="ECO:0000256" key="1">
    <source>
        <dbReference type="ARBA" id="ARBA00004651"/>
    </source>
</evidence>
<gene>
    <name evidence="12" type="primary">pstC_1</name>
    <name evidence="12" type="ORF">GHA01_04090</name>
</gene>
<organism evidence="12 13">
    <name type="scientific">Novacetimonas hansenii</name>
    <name type="common">Komagataeibacter hansenii</name>
    <dbReference type="NCBI Taxonomy" id="436"/>
    <lineage>
        <taxon>Bacteria</taxon>
        <taxon>Pseudomonadati</taxon>
        <taxon>Pseudomonadota</taxon>
        <taxon>Alphaproteobacteria</taxon>
        <taxon>Acetobacterales</taxon>
        <taxon>Acetobacteraceae</taxon>
        <taxon>Novacetimonas</taxon>
    </lineage>
</organism>
<evidence type="ECO:0000256" key="6">
    <source>
        <dbReference type="ARBA" id="ARBA00022692"/>
    </source>
</evidence>
<comment type="subcellular location">
    <subcellularLocation>
        <location evidence="10">Cell inner membrane</location>
        <topology evidence="10">Multi-pass membrane protein</topology>
    </subcellularLocation>
    <subcellularLocation>
        <location evidence="1 9">Cell membrane</location>
        <topology evidence="1 9">Multi-pass membrane protein</topology>
    </subcellularLocation>
</comment>
<keyword evidence="4" id="KW-1003">Cell membrane</keyword>
<evidence type="ECO:0000256" key="5">
    <source>
        <dbReference type="ARBA" id="ARBA00022592"/>
    </source>
</evidence>
<feature type="transmembrane region" description="Helical" evidence="9">
    <location>
        <begin position="310"/>
        <end position="332"/>
    </location>
</feature>
<dbReference type="Proteomes" id="UP000319478">
    <property type="component" value="Unassembled WGS sequence"/>
</dbReference>
<feature type="transmembrane region" description="Helical" evidence="9">
    <location>
        <begin position="193"/>
        <end position="212"/>
    </location>
</feature>
<evidence type="ECO:0000256" key="8">
    <source>
        <dbReference type="ARBA" id="ARBA00023136"/>
    </source>
</evidence>
<dbReference type="PANTHER" id="PTHR30425:SF1">
    <property type="entry name" value="PHOSPHATE TRANSPORT SYSTEM PERMEASE PROTEIN PSTC"/>
    <property type="match status" value="1"/>
</dbReference>
<feature type="transmembrane region" description="Helical" evidence="9">
    <location>
        <begin position="134"/>
        <end position="155"/>
    </location>
</feature>
<keyword evidence="6 9" id="KW-0812">Transmembrane</keyword>
<feature type="transmembrane region" description="Helical" evidence="9">
    <location>
        <begin position="92"/>
        <end position="122"/>
    </location>
</feature>
<evidence type="ECO:0000256" key="9">
    <source>
        <dbReference type="RuleBase" id="RU363032"/>
    </source>
</evidence>
<dbReference type="InterPro" id="IPR035906">
    <property type="entry name" value="MetI-like_sf"/>
</dbReference>
<keyword evidence="13" id="KW-1185">Reference proteome</keyword>
<accession>A0ABQ0SBK5</accession>
<dbReference type="SUPFAM" id="SSF161098">
    <property type="entry name" value="MetI-like"/>
    <property type="match status" value="1"/>
</dbReference>
<comment type="function">
    <text evidence="10">Part of the binding-protein-dependent transport system for phosphate; probably responsible for the translocation of the substrate across the membrane.</text>
</comment>
<dbReference type="NCBIfam" id="TIGR02138">
    <property type="entry name" value="phosphate_pstC"/>
    <property type="match status" value="1"/>
</dbReference>
<evidence type="ECO:0000259" key="11">
    <source>
        <dbReference type="PROSITE" id="PS50928"/>
    </source>
</evidence>
<protein>
    <recommendedName>
        <fullName evidence="10">Phosphate transport system permease protein</fullName>
    </recommendedName>
</protein>
<sequence>MTQVTHGHDEAPDAAGVFCMDRSITSSASLTGGTRARGDALFAGIVRCSALLILLGLGGMIAVMAWGARGAFATFGPGFILDPAWNPVTQHFGAAAPVFGTLVTALISIVIAVPLAFGIAFWLTEIASARLANVIGTAIQLLAAVPSIIFGMWGFSVIVPLMARYVEPAAAHSLGRLPGIGVLFRGAPYGTGFLTGGIILAVMITPFISAVMRDVFTSMPAVLKESAYGLGMTRWEVMRRIVLPWSRTAVVGGIMLGLGRALGETMAITFVIGNANHIGWSLFSPGNTIASLIALEFPESAMGSLKFSSLMAAGFLLMVISFATLICSRWLLRSARTGK</sequence>
<dbReference type="InterPro" id="IPR000515">
    <property type="entry name" value="MetI-like"/>
</dbReference>